<evidence type="ECO:0000256" key="18">
    <source>
        <dbReference type="PIRNR" id="PIRNR038147"/>
    </source>
</evidence>
<protein>
    <recommendedName>
        <fullName evidence="5 18">Serine/threonine-protein kinase RIO1</fullName>
        <ecNumber evidence="4 18">2.7.11.1</ecNumber>
    </recommendedName>
</protein>
<evidence type="ECO:0000256" key="7">
    <source>
        <dbReference type="ARBA" id="ARBA00022517"/>
    </source>
</evidence>
<evidence type="ECO:0000256" key="14">
    <source>
        <dbReference type="ARBA" id="ARBA00022840"/>
    </source>
</evidence>
<feature type="active site" description="Proton acceptor" evidence="19">
    <location>
        <position position="307"/>
    </location>
</feature>
<dbReference type="SUPFAM" id="SSF56112">
    <property type="entry name" value="Protein kinase-like (PK-like)"/>
    <property type="match status" value="1"/>
</dbReference>
<feature type="domain" description="Protein kinase" evidence="23">
    <location>
        <begin position="162"/>
        <end position="490"/>
    </location>
</feature>
<evidence type="ECO:0000256" key="4">
    <source>
        <dbReference type="ARBA" id="ARBA00012513"/>
    </source>
</evidence>
<evidence type="ECO:0000256" key="9">
    <source>
        <dbReference type="ARBA" id="ARBA00022679"/>
    </source>
</evidence>
<evidence type="ECO:0000256" key="5">
    <source>
        <dbReference type="ARBA" id="ARBA00016038"/>
    </source>
</evidence>
<organism evidence="24 25">
    <name type="scientific">Pneumocystis carinii (strain B80)</name>
    <name type="common">Rat pneumocystis pneumonia agent</name>
    <name type="synonym">Pneumocystis carinii f. sp. carinii</name>
    <dbReference type="NCBI Taxonomy" id="1408658"/>
    <lineage>
        <taxon>Eukaryota</taxon>
        <taxon>Fungi</taxon>
        <taxon>Dikarya</taxon>
        <taxon>Ascomycota</taxon>
        <taxon>Taphrinomycotina</taxon>
        <taxon>Pneumocystomycetes</taxon>
        <taxon>Pneumocystaceae</taxon>
        <taxon>Pneumocystis</taxon>
    </lineage>
</organism>
<name>A0A0W4ZJ72_PNEC8</name>
<accession>A0A0W4ZJ72</accession>
<keyword evidence="10" id="KW-0479">Metal-binding</keyword>
<feature type="compositionally biased region" description="Basic and acidic residues" evidence="22">
    <location>
        <begin position="483"/>
        <end position="503"/>
    </location>
</feature>
<comment type="caution">
    <text evidence="24">The sequence shown here is derived from an EMBL/GenBank/DDBJ whole genome shotgun (WGS) entry which is preliminary data.</text>
</comment>
<evidence type="ECO:0000256" key="1">
    <source>
        <dbReference type="ARBA" id="ARBA00001946"/>
    </source>
</evidence>
<dbReference type="PIRSF" id="PIRSF038147">
    <property type="entry name" value="Ser/Thr_PK_RIO1"/>
    <property type="match status" value="1"/>
</dbReference>
<dbReference type="Proteomes" id="UP000054454">
    <property type="component" value="Unassembled WGS sequence"/>
</dbReference>
<evidence type="ECO:0000313" key="24">
    <source>
        <dbReference type="EMBL" id="KTW28405.1"/>
    </source>
</evidence>
<feature type="binding site" evidence="20">
    <location>
        <position position="262"/>
    </location>
    <ligand>
        <name>ATP</name>
        <dbReference type="ChEBI" id="CHEBI:30616"/>
    </ligand>
</feature>
<gene>
    <name evidence="24" type="ORF">T552_01667</name>
</gene>
<dbReference type="AlphaFoldDB" id="A0A0W4ZJ72"/>
<proteinExistence type="inferred from homology"/>
<dbReference type="FunFam" id="3.30.200.20:FF:000148">
    <property type="entry name" value="Serine/threonine-protein kinase RIO1"/>
    <property type="match status" value="1"/>
</dbReference>
<evidence type="ECO:0000256" key="20">
    <source>
        <dbReference type="PIRSR" id="PIRSR038147-2"/>
    </source>
</evidence>
<dbReference type="GO" id="GO:0004674">
    <property type="term" value="F:protein serine/threonine kinase activity"/>
    <property type="evidence" value="ECO:0007669"/>
    <property type="project" value="UniProtKB-KW"/>
</dbReference>
<dbReference type="RefSeq" id="XP_018225948.1">
    <property type="nucleotide sequence ID" value="XM_018370239.1"/>
</dbReference>
<dbReference type="InterPro" id="IPR000687">
    <property type="entry name" value="RIO_kinase"/>
</dbReference>
<evidence type="ECO:0000256" key="16">
    <source>
        <dbReference type="ARBA" id="ARBA00047899"/>
    </source>
</evidence>
<feature type="binding site" evidence="20">
    <location>
        <position position="260"/>
    </location>
    <ligand>
        <name>ATP</name>
        <dbReference type="ChEBI" id="CHEBI:30616"/>
    </ligand>
</feature>
<keyword evidence="11 18" id="KW-0547">Nucleotide-binding</keyword>
<evidence type="ECO:0000256" key="19">
    <source>
        <dbReference type="PIRSR" id="PIRSR038147-1"/>
    </source>
</evidence>
<dbReference type="InterPro" id="IPR000719">
    <property type="entry name" value="Prot_kinase_dom"/>
</dbReference>
<keyword evidence="13" id="KW-0378">Hydrolase</keyword>
<dbReference type="Gene3D" id="1.10.510.10">
    <property type="entry name" value="Transferase(Phosphotransferase) domain 1"/>
    <property type="match status" value="1"/>
</dbReference>
<keyword evidence="14 18" id="KW-0067">ATP-binding</keyword>
<evidence type="ECO:0000256" key="10">
    <source>
        <dbReference type="ARBA" id="ARBA00022723"/>
    </source>
</evidence>
<comment type="similarity">
    <text evidence="3 18">Belongs to the protein kinase superfamily. RIO-type Ser/Thr kinase family.</text>
</comment>
<feature type="active site" description="Proton acceptor" evidence="19">
    <location>
        <position position="324"/>
    </location>
</feature>
<evidence type="ECO:0000256" key="2">
    <source>
        <dbReference type="ARBA" id="ARBA00004496"/>
    </source>
</evidence>
<dbReference type="Pfam" id="PF01163">
    <property type="entry name" value="RIO1"/>
    <property type="match status" value="1"/>
</dbReference>
<feature type="region of interest" description="Disordered" evidence="22">
    <location>
        <begin position="469"/>
        <end position="528"/>
    </location>
</feature>
<dbReference type="EMBL" id="LFVZ01000007">
    <property type="protein sequence ID" value="KTW28405.1"/>
    <property type="molecule type" value="Genomic_DNA"/>
</dbReference>
<feature type="compositionally biased region" description="Polar residues" evidence="22">
    <location>
        <begin position="1"/>
        <end position="13"/>
    </location>
</feature>
<dbReference type="InterPro" id="IPR011009">
    <property type="entry name" value="Kinase-like_dom_sf"/>
</dbReference>
<dbReference type="InterPro" id="IPR017407">
    <property type="entry name" value="Ser/Thr_kinase_Rio1"/>
</dbReference>
<evidence type="ECO:0000313" key="25">
    <source>
        <dbReference type="Proteomes" id="UP000054454"/>
    </source>
</evidence>
<feature type="compositionally biased region" description="Acidic residues" evidence="22">
    <location>
        <begin position="37"/>
        <end position="53"/>
    </location>
</feature>
<evidence type="ECO:0000259" key="23">
    <source>
        <dbReference type="PROSITE" id="PS50011"/>
    </source>
</evidence>
<evidence type="ECO:0000256" key="22">
    <source>
        <dbReference type="SAM" id="MobiDB-lite"/>
    </source>
</evidence>
<evidence type="ECO:0000256" key="15">
    <source>
        <dbReference type="ARBA" id="ARBA00022842"/>
    </source>
</evidence>
<dbReference type="GO" id="GO:0042254">
    <property type="term" value="P:ribosome biogenesis"/>
    <property type="evidence" value="ECO:0007669"/>
    <property type="project" value="UniProtKB-KW"/>
</dbReference>
<keyword evidence="6" id="KW-0963">Cytoplasm</keyword>
<keyword evidence="8 18" id="KW-0723">Serine/threonine-protein kinase</keyword>
<dbReference type="VEuPathDB" id="FungiDB:T552_01667"/>
<dbReference type="Gene3D" id="3.30.200.20">
    <property type="entry name" value="Phosphorylase Kinase, domain 1"/>
    <property type="match status" value="1"/>
</dbReference>
<comment type="subcellular location">
    <subcellularLocation>
        <location evidence="2">Cytoplasm</location>
    </subcellularLocation>
</comment>
<dbReference type="OrthoDB" id="205248at2759"/>
<evidence type="ECO:0000256" key="13">
    <source>
        <dbReference type="ARBA" id="ARBA00022801"/>
    </source>
</evidence>
<keyword evidence="15" id="KW-0460">Magnesium</keyword>
<evidence type="ECO:0000256" key="17">
    <source>
        <dbReference type="ARBA" id="ARBA00048679"/>
    </source>
</evidence>
<keyword evidence="7" id="KW-0690">Ribosome biogenesis</keyword>
<dbReference type="GO" id="GO:0106310">
    <property type="term" value="F:protein serine kinase activity"/>
    <property type="evidence" value="ECO:0007669"/>
    <property type="project" value="RHEA"/>
</dbReference>
<comment type="cofactor">
    <cofactor evidence="1 21">
        <name>Mg(2+)</name>
        <dbReference type="ChEBI" id="CHEBI:18420"/>
    </cofactor>
</comment>
<feature type="binding site" evidence="20">
    <location>
        <position position="190"/>
    </location>
    <ligand>
        <name>ATP</name>
        <dbReference type="ChEBI" id="CHEBI:30616"/>
    </ligand>
</feature>
<feature type="compositionally biased region" description="Basic residues" evidence="22">
    <location>
        <begin position="504"/>
        <end position="528"/>
    </location>
</feature>
<dbReference type="GeneID" id="28936442"/>
<dbReference type="SMART" id="SM00090">
    <property type="entry name" value="RIO"/>
    <property type="match status" value="1"/>
</dbReference>
<dbReference type="GO" id="GO:0005737">
    <property type="term" value="C:cytoplasm"/>
    <property type="evidence" value="ECO:0007669"/>
    <property type="project" value="UniProtKB-SubCell"/>
</dbReference>
<keyword evidence="25" id="KW-1185">Reference proteome</keyword>
<evidence type="ECO:0000256" key="11">
    <source>
        <dbReference type="ARBA" id="ARBA00022741"/>
    </source>
</evidence>
<reference evidence="25" key="1">
    <citation type="journal article" date="2016" name="Nat. Commun.">
        <title>Genome analysis of three Pneumocystis species reveals adaptation mechanisms to life exclusively in mammalian hosts.</title>
        <authorList>
            <person name="Ma L."/>
            <person name="Chen Z."/>
            <person name="Huang D.W."/>
            <person name="Kutty G."/>
            <person name="Ishihara M."/>
            <person name="Wang H."/>
            <person name="Abouelleil A."/>
            <person name="Bishop L."/>
            <person name="Davey E."/>
            <person name="Deng R."/>
            <person name="Deng X."/>
            <person name="Fan L."/>
            <person name="Fantoni G."/>
            <person name="Fitzgerald M."/>
            <person name="Gogineni E."/>
            <person name="Goldberg J.M."/>
            <person name="Handley G."/>
            <person name="Hu X."/>
            <person name="Huber C."/>
            <person name="Jiao X."/>
            <person name="Jones K."/>
            <person name="Levin J.Z."/>
            <person name="Liu Y."/>
            <person name="Macdonald P."/>
            <person name="Melnikov A."/>
            <person name="Raley C."/>
            <person name="Sassi M."/>
            <person name="Sherman B.T."/>
            <person name="Song X."/>
            <person name="Sykes S."/>
            <person name="Tran B."/>
            <person name="Walsh L."/>
            <person name="Xia Y."/>
            <person name="Yang J."/>
            <person name="Young S."/>
            <person name="Zeng Q."/>
            <person name="Zheng X."/>
            <person name="Stephens R."/>
            <person name="Nusbaum C."/>
            <person name="Birren B.W."/>
            <person name="Azadi P."/>
            <person name="Lempicki R.A."/>
            <person name="Cuomo C.A."/>
            <person name="Kovacs J.A."/>
        </authorList>
    </citation>
    <scope>NUCLEOTIDE SEQUENCE [LARGE SCALE GENOMIC DNA]</scope>
    <source>
        <strain evidence="25">B80</strain>
    </source>
</reference>
<evidence type="ECO:0000256" key="6">
    <source>
        <dbReference type="ARBA" id="ARBA00022490"/>
    </source>
</evidence>
<evidence type="ECO:0000256" key="8">
    <source>
        <dbReference type="ARBA" id="ARBA00022527"/>
    </source>
</evidence>
<dbReference type="EC" id="2.7.11.1" evidence="4 18"/>
<dbReference type="InterPro" id="IPR018934">
    <property type="entry name" value="RIO_dom"/>
</dbReference>
<feature type="region of interest" description="Disordered" evidence="22">
    <location>
        <begin position="1"/>
        <end position="55"/>
    </location>
</feature>
<evidence type="ECO:0000256" key="21">
    <source>
        <dbReference type="PIRSR" id="PIRSR038147-3"/>
    </source>
</evidence>
<feature type="binding site" evidence="21">
    <location>
        <position position="312"/>
    </location>
    <ligand>
        <name>Mg(2+)</name>
        <dbReference type="ChEBI" id="CHEBI:18420"/>
    </ligand>
</feature>
<dbReference type="GO" id="GO:0016787">
    <property type="term" value="F:hydrolase activity"/>
    <property type="evidence" value="ECO:0007669"/>
    <property type="project" value="UniProtKB-KW"/>
</dbReference>
<dbReference type="GO" id="GO:0005524">
    <property type="term" value="F:ATP binding"/>
    <property type="evidence" value="ECO:0007669"/>
    <property type="project" value="UniProtKB-KW"/>
</dbReference>
<keyword evidence="12 18" id="KW-0418">Kinase</keyword>
<dbReference type="InterPro" id="IPR051272">
    <property type="entry name" value="RIO-type_Ser/Thr_kinase"/>
</dbReference>
<feature type="binding site" evidence="21">
    <location>
        <position position="324"/>
    </location>
    <ligand>
        <name>Mg(2+)</name>
        <dbReference type="ChEBI" id="CHEBI:18420"/>
    </ligand>
</feature>
<dbReference type="PROSITE" id="PS50011">
    <property type="entry name" value="PROTEIN_KINASE_DOM"/>
    <property type="match status" value="1"/>
</dbReference>
<dbReference type="PANTHER" id="PTHR45723">
    <property type="entry name" value="SERINE/THREONINE-PROTEIN KINASE RIO1"/>
    <property type="match status" value="1"/>
</dbReference>
<evidence type="ECO:0000256" key="3">
    <source>
        <dbReference type="ARBA" id="ARBA00009196"/>
    </source>
</evidence>
<sequence length="528" mass="61956">MESVNDSRFTKNPVNFGDLSSYEDDSDSDGYMPESSGSDEEYDESDLNDEDWTEIGRNRDFTKQYNRQRHIIQMSKDGFDGSRGVPRVNIRGIEGNSQNKSNIETVDVLNKYMSRLNFKDYYPCDEKVKISKDKSDRATTEQVLDLRTRIILFKLINKGIIYKINGCVSTGKEANVYHAVTESGEQRAIKVYKTSILVFKNRDRYVSGEYRFRHNYSRHNPRKKVKLWAEKEMRNLKRLYQAGIPCPEPLYLRMHVLVMSFLGGNDSWPYPRLKDANISSNKYPDLYFQLLCYIRIIYQVCHLVHSDLSEYNILYHSKVLYIIDVSQSVEHNHPHSLDFLRMDITNINDFFRKNGVTCFNAKAIFDFVISDSGGTTKEEIEKTLIEMQSSEKFQESIDFKEDMVFKYSYIPQTLNQVNDEEKDIELINNKNGDSLLYKRLINISSESEIDNDIESDYYDKTDSILDGNFNKNDESKPSLSRLKKFEDKNVKKERKTQVKEINKERRKHKLHKAEKKQKIKASKKRKSK</sequence>
<dbReference type="GO" id="GO:0046872">
    <property type="term" value="F:metal ion binding"/>
    <property type="evidence" value="ECO:0007669"/>
    <property type="project" value="UniProtKB-KW"/>
</dbReference>
<comment type="catalytic activity">
    <reaction evidence="17 18">
        <text>L-seryl-[protein] + ATP = O-phospho-L-seryl-[protein] + ADP + H(+)</text>
        <dbReference type="Rhea" id="RHEA:17989"/>
        <dbReference type="Rhea" id="RHEA-COMP:9863"/>
        <dbReference type="Rhea" id="RHEA-COMP:11604"/>
        <dbReference type="ChEBI" id="CHEBI:15378"/>
        <dbReference type="ChEBI" id="CHEBI:29999"/>
        <dbReference type="ChEBI" id="CHEBI:30616"/>
        <dbReference type="ChEBI" id="CHEBI:83421"/>
        <dbReference type="ChEBI" id="CHEBI:456216"/>
        <dbReference type="EC" id="2.7.11.1"/>
    </reaction>
</comment>
<dbReference type="CDD" id="cd05147">
    <property type="entry name" value="RIO1_euk"/>
    <property type="match status" value="1"/>
</dbReference>
<comment type="catalytic activity">
    <reaction evidence="16 18">
        <text>L-threonyl-[protein] + ATP = O-phospho-L-threonyl-[protein] + ADP + H(+)</text>
        <dbReference type="Rhea" id="RHEA:46608"/>
        <dbReference type="Rhea" id="RHEA-COMP:11060"/>
        <dbReference type="Rhea" id="RHEA-COMP:11605"/>
        <dbReference type="ChEBI" id="CHEBI:15378"/>
        <dbReference type="ChEBI" id="CHEBI:30013"/>
        <dbReference type="ChEBI" id="CHEBI:30616"/>
        <dbReference type="ChEBI" id="CHEBI:61977"/>
        <dbReference type="ChEBI" id="CHEBI:456216"/>
        <dbReference type="EC" id="2.7.11.1"/>
    </reaction>
</comment>
<evidence type="ECO:0000256" key="12">
    <source>
        <dbReference type="ARBA" id="ARBA00022777"/>
    </source>
</evidence>
<keyword evidence="9 18" id="KW-0808">Transferase</keyword>